<sequence>MNKYTHYRRDYSYREKPVARSKIMGVCAGIAHQMDWDVTGVRVVAVIGLFAFTVPTVLAYIVAGALFY</sequence>
<evidence type="ECO:0000313" key="1">
    <source>
        <dbReference type="EMBL" id="MET1255130.1"/>
    </source>
</evidence>
<comment type="caution">
    <text evidence="1">The sequence shown here is derived from an EMBL/GenBank/DDBJ whole genome shotgun (WGS) entry which is preliminary data.</text>
</comment>
<dbReference type="Pfam" id="PF04024">
    <property type="entry name" value="PspC"/>
    <property type="match status" value="1"/>
</dbReference>
<gene>
    <name evidence="1" type="ORF">ABVT43_08335</name>
</gene>
<dbReference type="Proteomes" id="UP001548189">
    <property type="component" value="Unassembled WGS sequence"/>
</dbReference>
<accession>A0ABV2BT77</accession>
<proteinExistence type="predicted"/>
<keyword evidence="2" id="KW-1185">Reference proteome</keyword>
<organism evidence="1 2">
    <name type="scientific">Aliikangiella maris</name>
    <dbReference type="NCBI Taxonomy" id="3162458"/>
    <lineage>
        <taxon>Bacteria</taxon>
        <taxon>Pseudomonadati</taxon>
        <taxon>Pseudomonadota</taxon>
        <taxon>Gammaproteobacteria</taxon>
        <taxon>Oceanospirillales</taxon>
        <taxon>Pleioneaceae</taxon>
        <taxon>Aliikangiella</taxon>
    </lineage>
</organism>
<dbReference type="EMBL" id="JBEVCJ010000007">
    <property type="protein sequence ID" value="MET1255130.1"/>
    <property type="molecule type" value="Genomic_DNA"/>
</dbReference>
<reference evidence="1 2" key="1">
    <citation type="submission" date="2024-06" db="EMBL/GenBank/DDBJ databases">
        <authorList>
            <person name="Li F."/>
        </authorList>
    </citation>
    <scope>NUCLEOTIDE SEQUENCE [LARGE SCALE GENOMIC DNA]</scope>
    <source>
        <strain evidence="1 2">GXAS 311</strain>
    </source>
</reference>
<protein>
    <submittedName>
        <fullName evidence="1">PspC domain-containing protein</fullName>
    </submittedName>
</protein>
<name>A0ABV2BT77_9GAMM</name>
<dbReference type="InterPro" id="IPR007168">
    <property type="entry name" value="Phageshock_PspC_N"/>
</dbReference>
<evidence type="ECO:0000313" key="2">
    <source>
        <dbReference type="Proteomes" id="UP001548189"/>
    </source>
</evidence>